<protein>
    <submittedName>
        <fullName evidence="4">Selenoprotein O</fullName>
    </submittedName>
</protein>
<evidence type="ECO:0000313" key="5">
    <source>
        <dbReference type="Proteomes" id="UP001152797"/>
    </source>
</evidence>
<evidence type="ECO:0000313" key="2">
    <source>
        <dbReference type="EMBL" id="CAI4007734.1"/>
    </source>
</evidence>
<accession>A0A9P1DBS4</accession>
<feature type="coiled-coil region" evidence="1">
    <location>
        <begin position="121"/>
        <end position="156"/>
    </location>
</feature>
<keyword evidence="5" id="KW-1185">Reference proteome</keyword>
<proteinExistence type="predicted"/>
<organism evidence="2">
    <name type="scientific">Cladocopium goreaui</name>
    <dbReference type="NCBI Taxonomy" id="2562237"/>
    <lineage>
        <taxon>Eukaryota</taxon>
        <taxon>Sar</taxon>
        <taxon>Alveolata</taxon>
        <taxon>Dinophyceae</taxon>
        <taxon>Suessiales</taxon>
        <taxon>Symbiodiniaceae</taxon>
        <taxon>Cladocopium</taxon>
    </lineage>
</organism>
<dbReference type="EMBL" id="CAMXCT010004112">
    <property type="protein sequence ID" value="CAI4007734.1"/>
    <property type="molecule type" value="Genomic_DNA"/>
</dbReference>
<dbReference type="Proteomes" id="UP001152797">
    <property type="component" value="Unassembled WGS sequence"/>
</dbReference>
<evidence type="ECO:0000313" key="3">
    <source>
        <dbReference type="EMBL" id="CAL1161109.1"/>
    </source>
</evidence>
<evidence type="ECO:0000313" key="4">
    <source>
        <dbReference type="EMBL" id="CAL4795046.1"/>
    </source>
</evidence>
<gene>
    <name evidence="2" type="ORF">C1SCF055_LOCUS33262</name>
</gene>
<dbReference type="EMBL" id="CAMXCT020004112">
    <property type="protein sequence ID" value="CAL1161109.1"/>
    <property type="molecule type" value="Genomic_DNA"/>
</dbReference>
<comment type="caution">
    <text evidence="2">The sequence shown here is derived from an EMBL/GenBank/DDBJ whole genome shotgun (WGS) entry which is preliminary data.</text>
</comment>
<dbReference type="EMBL" id="CAMXCT030004112">
    <property type="protein sequence ID" value="CAL4795046.1"/>
    <property type="molecule type" value="Genomic_DNA"/>
</dbReference>
<sequence length="654" mass="74485">MVSSMSFGLPKTRKKPPAAVAAGANGGNALVAQEEPAWDRIDGMVMLTVGDQQELVEVDPEMGPRVYTYHGEMSFFSLKNLVSSSTLEVPQKQWKDYTSSEKKVACYMAAKQNQSLRAFANQASVEELLAKQEEAKKAEEALIKQLDERCEAERKKASISWSPVPLEAVTEKHKKKSPGMFYGLEFPWTAQMLQDFGAKWLTEAFHRAGSLESTNRVTSLKVEDTKVTGGNNAGKFLLTVRYAKERESLHTKLFAKVPFPMTKETKQDRLSSSVLKQPMDFCEINTYRLAETKLPTQTPKFYYGDISNETTNYIIITERVPFVGMGGRKKAHLKPYEVEGPYDKCKDYELRGDPKEYYSLIMEVSGRIAGADKSGRMGTKDFVLHNFPTLRAPPGDMRAWGANPTGPSGSAPQARQSQLRIGIQFFSQTVAHFFPSYAVKQEFIDKFTDTLMKFSAYMMEIECWKHEDLNYVALSHANLNVDNAYYWRDEAGKLCCGVLDWGGFGQSCLGHKLWWYFNCSEFELLKDHFEHFLKTFIDSYHESGGPKLDLQTLERMVKLTCLQNLSVMVAAVPDCLRQIPAQDWASVKDRKDWRIDDNLGDKSTLRTTLRSMDNGLRMIEEIGIDRDLQWFIDEIWVKKYHQEPKTRAMIFGED</sequence>
<evidence type="ECO:0000256" key="1">
    <source>
        <dbReference type="SAM" id="Coils"/>
    </source>
</evidence>
<keyword evidence="1" id="KW-0175">Coiled coil</keyword>
<reference evidence="2" key="1">
    <citation type="submission" date="2022-10" db="EMBL/GenBank/DDBJ databases">
        <authorList>
            <person name="Chen Y."/>
            <person name="Dougan E. K."/>
            <person name="Chan C."/>
            <person name="Rhodes N."/>
            <person name="Thang M."/>
        </authorList>
    </citation>
    <scope>NUCLEOTIDE SEQUENCE</scope>
</reference>
<dbReference type="AlphaFoldDB" id="A0A9P1DBS4"/>
<reference evidence="3" key="2">
    <citation type="submission" date="2024-04" db="EMBL/GenBank/DDBJ databases">
        <authorList>
            <person name="Chen Y."/>
            <person name="Shah S."/>
            <person name="Dougan E. K."/>
            <person name="Thang M."/>
            <person name="Chan C."/>
        </authorList>
    </citation>
    <scope>NUCLEOTIDE SEQUENCE [LARGE SCALE GENOMIC DNA]</scope>
</reference>
<name>A0A9P1DBS4_9DINO</name>
<dbReference type="OrthoDB" id="446768at2759"/>